<dbReference type="OMA" id="NWVDARL"/>
<dbReference type="GO" id="GO:0016791">
    <property type="term" value="F:phosphatase activity"/>
    <property type="evidence" value="ECO:0007669"/>
    <property type="project" value="TreeGrafter"/>
</dbReference>
<dbReference type="CDD" id="cd07067">
    <property type="entry name" value="HP_PGM_like"/>
    <property type="match status" value="1"/>
</dbReference>
<dbReference type="GO" id="GO:0005737">
    <property type="term" value="C:cytoplasm"/>
    <property type="evidence" value="ECO:0007669"/>
    <property type="project" value="TreeGrafter"/>
</dbReference>
<dbReference type="OrthoDB" id="496981at2759"/>
<name>A0A7R9UWF3_DIALT</name>
<evidence type="ECO:0008006" key="4">
    <source>
        <dbReference type="Google" id="ProtNLM"/>
    </source>
</evidence>
<reference evidence="1" key="1">
    <citation type="submission" date="2021-01" db="EMBL/GenBank/DDBJ databases">
        <authorList>
            <person name="Corre E."/>
            <person name="Pelletier E."/>
            <person name="Niang G."/>
            <person name="Scheremetjew M."/>
            <person name="Finn R."/>
            <person name="Kale V."/>
            <person name="Holt S."/>
            <person name="Cochrane G."/>
            <person name="Meng A."/>
            <person name="Brown T."/>
            <person name="Cohen L."/>
        </authorList>
    </citation>
    <scope>NUCLEOTIDE SEQUENCE</scope>
    <source>
        <strain evidence="1">RCC1537</strain>
    </source>
</reference>
<accession>A0A7R9UWF3</accession>
<dbReference type="AlphaFoldDB" id="A0A7R9UWF3"/>
<dbReference type="PANTHER" id="PTHR48100">
    <property type="entry name" value="BROAD-SPECIFICITY PHOSPHATASE YOR283W-RELATED"/>
    <property type="match status" value="1"/>
</dbReference>
<proteinExistence type="predicted"/>
<evidence type="ECO:0000313" key="3">
    <source>
        <dbReference type="Proteomes" id="UP000751190"/>
    </source>
</evidence>
<dbReference type="EMBL" id="JAGTXO010000007">
    <property type="protein sequence ID" value="KAG8466659.1"/>
    <property type="molecule type" value="Genomic_DNA"/>
</dbReference>
<protein>
    <recommendedName>
        <fullName evidence="4">Phosphoglycerate mutase-like protein</fullName>
    </recommendedName>
</protein>
<dbReference type="EMBL" id="HBEB01019019">
    <property type="protein sequence ID" value="CAD8277966.1"/>
    <property type="molecule type" value="Transcribed_RNA"/>
</dbReference>
<dbReference type="Pfam" id="PF00300">
    <property type="entry name" value="His_Phos_1"/>
    <property type="match status" value="1"/>
</dbReference>
<dbReference type="InterPro" id="IPR050275">
    <property type="entry name" value="PGM_Phosphatase"/>
</dbReference>
<dbReference type="InterPro" id="IPR029033">
    <property type="entry name" value="His_PPase_superfam"/>
</dbReference>
<evidence type="ECO:0000313" key="2">
    <source>
        <dbReference type="EMBL" id="KAG8466659.1"/>
    </source>
</evidence>
<organism evidence="1">
    <name type="scientific">Diacronema lutheri</name>
    <name type="common">Unicellular marine alga</name>
    <name type="synonym">Monochrysis lutheri</name>
    <dbReference type="NCBI Taxonomy" id="2081491"/>
    <lineage>
        <taxon>Eukaryota</taxon>
        <taxon>Haptista</taxon>
        <taxon>Haptophyta</taxon>
        <taxon>Pavlovophyceae</taxon>
        <taxon>Pavlovales</taxon>
        <taxon>Pavlovaceae</taxon>
        <taxon>Diacronema</taxon>
    </lineage>
</organism>
<dbReference type="Proteomes" id="UP000751190">
    <property type="component" value="Unassembled WGS sequence"/>
</dbReference>
<gene>
    <name evidence="2" type="ORF">KFE25_008038</name>
    <name evidence="1" type="ORF">PLUT1463_LOCUS12283</name>
</gene>
<dbReference type="PANTHER" id="PTHR48100:SF1">
    <property type="entry name" value="HISTIDINE PHOSPHATASE FAMILY PROTEIN-RELATED"/>
    <property type="match status" value="1"/>
</dbReference>
<evidence type="ECO:0000313" key="1">
    <source>
        <dbReference type="EMBL" id="CAD8277966.1"/>
    </source>
</evidence>
<dbReference type="SMART" id="SM00855">
    <property type="entry name" value="PGAM"/>
    <property type="match status" value="1"/>
</dbReference>
<keyword evidence="3" id="KW-1185">Reference proteome</keyword>
<dbReference type="SUPFAM" id="SSF53254">
    <property type="entry name" value="Phosphoglycerate mutase-like"/>
    <property type="match status" value="1"/>
</dbReference>
<dbReference type="InterPro" id="IPR013078">
    <property type="entry name" value="His_Pase_superF_clade-1"/>
</dbReference>
<reference evidence="2" key="2">
    <citation type="submission" date="2021-05" db="EMBL/GenBank/DDBJ databases">
        <title>The genome of the haptophyte Pavlova lutheri (Diacronema luteri, Pavlovales) - a model for lipid biosynthesis in eukaryotic algae.</title>
        <authorList>
            <person name="Hulatt C.J."/>
            <person name="Posewitz M.C."/>
        </authorList>
    </citation>
    <scope>NUCLEOTIDE SEQUENCE</scope>
    <source>
        <strain evidence="2">NIVA-4/92</strain>
    </source>
</reference>
<sequence>MAPHAPTAAHASNAIESAQHLAHLRELGLIGTRRNPAVVLLADDPARAASPTVWKLHLVRHGQGFHNLLGDEYRERGVQFSARGDDRSASNPYVRPEVWDPPLTALGRQQAKALRPAARALAPQLVLTSPLSRAASTAVLAFTHLLGTVPFMAIEAAREQMGVHTCDARNPLDDLRRDFPQLDCSQMADGPDDDALWSATERETPAAVCERAHQLMLWLRARPEREVAIATHSAFLFMLLNAVLEPDGDAPDGGAPAGEGVRAWFATGEMRTICISFVDRDERERQ</sequence>
<dbReference type="Gene3D" id="3.40.50.1240">
    <property type="entry name" value="Phosphoglycerate mutase-like"/>
    <property type="match status" value="1"/>
</dbReference>